<dbReference type="KEGG" id="caml:H6X83_12470"/>
<proteinExistence type="predicted"/>
<gene>
    <name evidence="1" type="ORF">H6X83_12470</name>
</gene>
<evidence type="ECO:0000313" key="1">
    <source>
        <dbReference type="EMBL" id="QNO17723.1"/>
    </source>
</evidence>
<evidence type="ECO:0000313" key="2">
    <source>
        <dbReference type="Proteomes" id="UP000516046"/>
    </source>
</evidence>
<reference evidence="1 2" key="1">
    <citation type="submission" date="2020-08" db="EMBL/GenBank/DDBJ databases">
        <authorList>
            <person name="Ren C."/>
            <person name="Gu Y."/>
            <person name="Xu Y."/>
        </authorList>
    </citation>
    <scope>NUCLEOTIDE SEQUENCE [LARGE SCALE GENOMIC DNA]</scope>
    <source>
        <strain evidence="1 2">LBM18003</strain>
    </source>
</reference>
<dbReference type="EMBL" id="CP060696">
    <property type="protein sequence ID" value="QNO17723.1"/>
    <property type="molecule type" value="Genomic_DNA"/>
</dbReference>
<dbReference type="Proteomes" id="UP000516046">
    <property type="component" value="Chromosome"/>
</dbReference>
<accession>A0A7G9WGB1</accession>
<protein>
    <submittedName>
        <fullName evidence="1">Uncharacterized protein</fullName>
    </submittedName>
</protein>
<name>A0A7G9WGB1_9FIRM</name>
<dbReference type="AlphaFoldDB" id="A0A7G9WGB1"/>
<keyword evidence="2" id="KW-1185">Reference proteome</keyword>
<organism evidence="1 2">
    <name type="scientific">Caproicibacterium amylolyticum</name>
    <dbReference type="NCBI Taxonomy" id="2766537"/>
    <lineage>
        <taxon>Bacteria</taxon>
        <taxon>Bacillati</taxon>
        <taxon>Bacillota</taxon>
        <taxon>Clostridia</taxon>
        <taxon>Eubacteriales</taxon>
        <taxon>Oscillospiraceae</taxon>
        <taxon>Caproicibacterium</taxon>
    </lineage>
</organism>
<dbReference type="RefSeq" id="WP_212506787.1">
    <property type="nucleotide sequence ID" value="NZ_CP060696.1"/>
</dbReference>
<sequence length="67" mass="7304">MDKKVIEALHQLNTALEAAADTNNVAVLNAYFVMEQEVSNAAGHCGQALYWAEKSKVVHRGRAGHLI</sequence>